<organism evidence="1 2">
    <name type="scientific">Saccharibacillus sacchari</name>
    <dbReference type="NCBI Taxonomy" id="456493"/>
    <lineage>
        <taxon>Bacteria</taxon>
        <taxon>Bacillati</taxon>
        <taxon>Bacillota</taxon>
        <taxon>Bacilli</taxon>
        <taxon>Bacillales</taxon>
        <taxon>Paenibacillaceae</taxon>
        <taxon>Saccharibacillus</taxon>
    </lineage>
</organism>
<evidence type="ECO:0000313" key="2">
    <source>
        <dbReference type="Proteomes" id="UP001380953"/>
    </source>
</evidence>
<gene>
    <name evidence="1" type="ORF">WKI47_01885</name>
</gene>
<name>A0ACC6P6V7_9BACL</name>
<accession>A0ACC6P6V7</accession>
<evidence type="ECO:0000313" key="1">
    <source>
        <dbReference type="EMBL" id="MEJ8302660.1"/>
    </source>
</evidence>
<proteinExistence type="predicted"/>
<sequence length="387" mass="43796">MQNAWDSYLKKSSQLSNDFEPFVWYDKMRTHSPVAFDEDRNTWDLFLYDDVKAVLVDREHFAMHRPDHSGGQASLEKHALMRSAVNDAFTPTASKKWSERIENIADKLISSSKNDSSMDIVQSLSSPLPILVIADLMGIPSSEQLMFKEKAEILAENPIGQSPEERKLKVALKQKTTLELMDYFSNIISKKEKNLEEDVISTLIKARKVNSVLTKEDILSFCVLLLFAGSETTTHLITNGLYCMLQEKGIAEEVKENPSLVSALVEETLRYRSPVQAMNRVVKKDVVIRDVYLKQGDYVVAWIGSANRDENRFTNASSFILKRKPNPHLAFSKGDNFCLGSSLARVEAEIAIARVLHLLPGKVIDTKRSLTPIDSPFVYGLKELYLY</sequence>
<reference evidence="1" key="1">
    <citation type="submission" date="2024-03" db="EMBL/GenBank/DDBJ databases">
        <title>Whole genome sequecning of epiphytes from Marcgravia umbellata leaves.</title>
        <authorList>
            <person name="Kumar G."/>
            <person name="Savka M.A."/>
        </authorList>
    </citation>
    <scope>NUCLEOTIDE SEQUENCE</scope>
    <source>
        <strain evidence="1">RIT_BL5</strain>
    </source>
</reference>
<protein>
    <submittedName>
        <fullName evidence="1">Cytochrome P450</fullName>
    </submittedName>
</protein>
<dbReference type="Proteomes" id="UP001380953">
    <property type="component" value="Unassembled WGS sequence"/>
</dbReference>
<comment type="caution">
    <text evidence="1">The sequence shown here is derived from an EMBL/GenBank/DDBJ whole genome shotgun (WGS) entry which is preliminary data.</text>
</comment>
<dbReference type="EMBL" id="JBBKAR010000003">
    <property type="protein sequence ID" value="MEJ8302660.1"/>
    <property type="molecule type" value="Genomic_DNA"/>
</dbReference>
<keyword evidence="2" id="KW-1185">Reference proteome</keyword>